<reference evidence="2" key="1">
    <citation type="submission" date="2016-11" db="EMBL/GenBank/DDBJ databases">
        <authorList>
            <person name="Varghese N."/>
            <person name="Submissions S."/>
        </authorList>
    </citation>
    <scope>NUCLEOTIDE SEQUENCE [LARGE SCALE GENOMIC DNA]</scope>
    <source>
        <strain evidence="2">YR203</strain>
    </source>
</reference>
<evidence type="ECO:0000313" key="1">
    <source>
        <dbReference type="EMBL" id="SHF32142.1"/>
    </source>
</evidence>
<accession>A0A1M5AQD6</accession>
<sequence>MSIPLNTIYSYFETGDFPTQDQFQASWSSFWHKDESIPTGKIEGLDQQLQNKTDKKIFEQHLANPDSHADYLAKKDATNLTERNIHAWRGALGVGQLPDNIATVDNGDQTGSTYTKRQSDTRFMIWDDFVNGDEKILAEKIEALGITTLIQSVETSIAEFAGNSHSYQFEDNDFIAIPDNNGHFSLYMFKGGEKTNTANYLPTGLSNVTIGMVEGLQNVLNTKMDKPTASGNYIASLLNGTVTWKAVNPASNYLMYWNGTDFKESDVFHSAGKLGIGLTTPAEQLHLTGRVRSMGYILEENNETVNNQITAFNRNLLFTNSVGIKKTILTNEDLPSEFLKLPAKLTKAQKEQFGIDWNNQYSNGNLNVYGLTPTVIKNDHIVRYFVLQGLNLNVNPAFTSIKFIPVGNAIGTGEIECLGFQTFANGLSMIVSVYGDSLQPGNRYNLVIRTTNPTIQVHRTTGSINVVDTINNIDISGLKWETKSYTPEQEGNIFNINGGLFKYNSSPNNKAYAYEPNVIVASAKSDVVFEANTNFYLEMNMALSTVGPSTVSDAYDFYGYLGLIQKSIPLALADNSFLRVIGSSFRSGGYESVLVWNNISSLATKIEPGAAVINANIIIMRQGNVYTQFVTVGSTSVIQSITSTTEAVSLSLVTSNSSRQKTINGSVVQAFTF</sequence>
<gene>
    <name evidence="1" type="ORF">SAMN02787073_1992</name>
</gene>
<dbReference type="Proteomes" id="UP000184108">
    <property type="component" value="Unassembled WGS sequence"/>
</dbReference>
<dbReference type="AlphaFoldDB" id="A0A1M5AQD6"/>
<evidence type="ECO:0000313" key="2">
    <source>
        <dbReference type="Proteomes" id="UP000184108"/>
    </source>
</evidence>
<dbReference type="EMBL" id="FQVE01000002">
    <property type="protein sequence ID" value="SHF32142.1"/>
    <property type="molecule type" value="Genomic_DNA"/>
</dbReference>
<proteinExistence type="predicted"/>
<name>A0A1M5AQD6_9FLAO</name>
<dbReference type="RefSeq" id="WP_073173102.1">
    <property type="nucleotide sequence ID" value="NZ_FQVE01000002.1"/>
</dbReference>
<organism evidence="1 2">
    <name type="scientific">Chryseobacterium vrystaatense</name>
    <dbReference type="NCBI Taxonomy" id="307480"/>
    <lineage>
        <taxon>Bacteria</taxon>
        <taxon>Pseudomonadati</taxon>
        <taxon>Bacteroidota</taxon>
        <taxon>Flavobacteriia</taxon>
        <taxon>Flavobacteriales</taxon>
        <taxon>Weeksellaceae</taxon>
        <taxon>Chryseobacterium group</taxon>
        <taxon>Chryseobacterium</taxon>
    </lineage>
</organism>
<protein>
    <submittedName>
        <fullName evidence="1">Uncharacterized protein</fullName>
    </submittedName>
</protein>